<organism evidence="2 3">
    <name type="scientific">Oryza meyeriana var. granulata</name>
    <dbReference type="NCBI Taxonomy" id="110450"/>
    <lineage>
        <taxon>Eukaryota</taxon>
        <taxon>Viridiplantae</taxon>
        <taxon>Streptophyta</taxon>
        <taxon>Embryophyta</taxon>
        <taxon>Tracheophyta</taxon>
        <taxon>Spermatophyta</taxon>
        <taxon>Magnoliopsida</taxon>
        <taxon>Liliopsida</taxon>
        <taxon>Poales</taxon>
        <taxon>Poaceae</taxon>
        <taxon>BOP clade</taxon>
        <taxon>Oryzoideae</taxon>
        <taxon>Oryzeae</taxon>
        <taxon>Oryzinae</taxon>
        <taxon>Oryza</taxon>
        <taxon>Oryza meyeriana</taxon>
    </lineage>
</organism>
<dbReference type="AlphaFoldDB" id="A0A6G1D9A2"/>
<name>A0A6G1D9A2_9ORYZ</name>
<evidence type="ECO:0000313" key="2">
    <source>
        <dbReference type="EMBL" id="KAF0908724.1"/>
    </source>
</evidence>
<accession>A0A6G1D9A2</accession>
<reference evidence="2 3" key="1">
    <citation type="submission" date="2019-11" db="EMBL/GenBank/DDBJ databases">
        <title>Whole genome sequence of Oryza granulata.</title>
        <authorList>
            <person name="Li W."/>
        </authorList>
    </citation>
    <scope>NUCLEOTIDE SEQUENCE [LARGE SCALE GENOMIC DNA]</scope>
    <source>
        <strain evidence="3">cv. Menghai</strain>
        <tissue evidence="2">Leaf</tissue>
    </source>
</reference>
<keyword evidence="3" id="KW-1185">Reference proteome</keyword>
<comment type="caution">
    <text evidence="2">The sequence shown here is derived from an EMBL/GenBank/DDBJ whole genome shotgun (WGS) entry which is preliminary data.</text>
</comment>
<dbReference type="Proteomes" id="UP000479710">
    <property type="component" value="Unassembled WGS sequence"/>
</dbReference>
<proteinExistence type="predicted"/>
<feature type="compositionally biased region" description="Polar residues" evidence="1">
    <location>
        <begin position="33"/>
        <end position="50"/>
    </location>
</feature>
<protein>
    <submittedName>
        <fullName evidence="2">Uncharacterized protein</fullName>
    </submittedName>
</protein>
<evidence type="ECO:0000256" key="1">
    <source>
        <dbReference type="SAM" id="MobiDB-lite"/>
    </source>
</evidence>
<gene>
    <name evidence="2" type="ORF">E2562_028160</name>
</gene>
<dbReference type="EMBL" id="SPHZ02000007">
    <property type="protein sequence ID" value="KAF0908724.1"/>
    <property type="molecule type" value="Genomic_DNA"/>
</dbReference>
<feature type="region of interest" description="Disordered" evidence="1">
    <location>
        <begin position="33"/>
        <end position="73"/>
    </location>
</feature>
<evidence type="ECO:0000313" key="3">
    <source>
        <dbReference type="Proteomes" id="UP000479710"/>
    </source>
</evidence>
<sequence length="73" mass="7574">MVNQKDYCRSLPSPCDAEAPCDAEDCVSFPYTSSSKNSTKVSIHSTASATTGGGEAVERADNAGVDLEVESAD</sequence>